<evidence type="ECO:0000313" key="2">
    <source>
        <dbReference type="EMBL" id="CDZ79470.1"/>
    </source>
</evidence>
<reference evidence="2 3" key="1">
    <citation type="submission" date="2014-06" db="EMBL/GenBank/DDBJ databases">
        <authorList>
            <person name="Urmite Genomes Urmite Genomes"/>
        </authorList>
    </citation>
    <scope>NUCLEOTIDE SEQUENCE [LARGE SCALE GENOMIC DNA]</scope>
</reference>
<accession>A0A078KYL0</accession>
<evidence type="ECO:0000259" key="1">
    <source>
        <dbReference type="PROSITE" id="PS51819"/>
    </source>
</evidence>
<feature type="domain" description="VOC" evidence="1">
    <location>
        <begin position="1"/>
        <end position="121"/>
    </location>
</feature>
<dbReference type="EMBL" id="CCSB01000005">
    <property type="protein sequence ID" value="CDZ79470.1"/>
    <property type="molecule type" value="Genomic_DNA"/>
</dbReference>
<name>A0A078KYL0_9GAMM</name>
<dbReference type="RefSeq" id="WP_044012811.1">
    <property type="nucleotide sequence ID" value="NZ_CCVW01000005.1"/>
</dbReference>
<dbReference type="PROSITE" id="PS51819">
    <property type="entry name" value="VOC"/>
    <property type="match status" value="1"/>
</dbReference>
<dbReference type="AlphaFoldDB" id="A0A078KYL0"/>
<dbReference type="Pfam" id="PF00903">
    <property type="entry name" value="Glyoxalase"/>
    <property type="match status" value="1"/>
</dbReference>
<dbReference type="InterPro" id="IPR037523">
    <property type="entry name" value="VOC_core"/>
</dbReference>
<dbReference type="OrthoDB" id="9800438at2"/>
<dbReference type="Gene3D" id="3.10.180.10">
    <property type="entry name" value="2,3-Dihydroxybiphenyl 1,2-Dioxygenase, domain 1"/>
    <property type="match status" value="1"/>
</dbReference>
<dbReference type="STRING" id="1034943.BN59_03788"/>
<keyword evidence="3" id="KW-1185">Reference proteome</keyword>
<dbReference type="SUPFAM" id="SSF54593">
    <property type="entry name" value="Glyoxalase/Bleomycin resistance protein/Dihydroxybiphenyl dioxygenase"/>
    <property type="match status" value="1"/>
</dbReference>
<dbReference type="InterPro" id="IPR029068">
    <property type="entry name" value="Glyas_Bleomycin-R_OHBP_Dase"/>
</dbReference>
<dbReference type="CDD" id="cd07262">
    <property type="entry name" value="VOC_like"/>
    <property type="match status" value="1"/>
</dbReference>
<dbReference type="PANTHER" id="PTHR35006:SF2">
    <property type="entry name" value="GLYOXALASE FAMILY PROTEIN (AFU_ORTHOLOGUE AFUA_5G14830)"/>
    <property type="match status" value="1"/>
</dbReference>
<organism evidence="2 3">
    <name type="scientific">Legionella massiliensis</name>
    <dbReference type="NCBI Taxonomy" id="1034943"/>
    <lineage>
        <taxon>Bacteria</taxon>
        <taxon>Pseudomonadati</taxon>
        <taxon>Pseudomonadota</taxon>
        <taxon>Gammaproteobacteria</taxon>
        <taxon>Legionellales</taxon>
        <taxon>Legionellaceae</taxon>
        <taxon>Legionella</taxon>
    </lineage>
</organism>
<dbReference type="Proteomes" id="UP000044071">
    <property type="component" value="Unassembled WGS sequence"/>
</dbReference>
<dbReference type="eggNOG" id="COG0346">
    <property type="taxonomic scope" value="Bacteria"/>
</dbReference>
<dbReference type="InterPro" id="IPR004360">
    <property type="entry name" value="Glyas_Fos-R_dOase_dom"/>
</dbReference>
<proteinExistence type="predicted"/>
<gene>
    <name evidence="2" type="ORF">BN59_03788</name>
</gene>
<sequence length="124" mass="13961">MIDHVLIYVSDLVESKCFYEKAFTPFGISIAFGEEGKFWSFDIGNGALFEIAQYQNKDKLTPCHIAFRAKNQDQVKKFYEASIEAGGKCNGEPGLRPQYTKNYYAAFIIDPSGHNIEAVFDSKA</sequence>
<evidence type="ECO:0000313" key="3">
    <source>
        <dbReference type="Proteomes" id="UP000044071"/>
    </source>
</evidence>
<protein>
    <submittedName>
        <fullName evidence="2">Glyoxalase-like domain protein</fullName>
    </submittedName>
</protein>
<dbReference type="PANTHER" id="PTHR35006">
    <property type="entry name" value="GLYOXALASE FAMILY PROTEIN (AFU_ORTHOLOGUE AFUA_5G14830)"/>
    <property type="match status" value="1"/>
</dbReference>